<evidence type="ECO:0000313" key="1">
    <source>
        <dbReference type="EMBL" id="QWU14336.1"/>
    </source>
</evidence>
<dbReference type="EMBL" id="FODH01000001">
    <property type="protein sequence ID" value="SEN47244.1"/>
    <property type="molecule type" value="Genomic_DNA"/>
</dbReference>
<gene>
    <name evidence="1" type="ORF">KP014_20735</name>
    <name evidence="2" type="ORF">SAMN04487895_101638</name>
</gene>
<accession>A0A1H8GU41</accession>
<evidence type="ECO:0000313" key="4">
    <source>
        <dbReference type="Proteomes" id="UP000683429"/>
    </source>
</evidence>
<keyword evidence="4" id="KW-1185">Reference proteome</keyword>
<reference evidence="1 4" key="2">
    <citation type="submission" date="2021-06" db="EMBL/GenBank/DDBJ databases">
        <title>Whole genome sequence of Paenibacillus sophorae DSM23020 for comparative genomics.</title>
        <authorList>
            <person name="Kim M.-J."/>
            <person name="Lee G."/>
            <person name="Shin J.-H."/>
        </authorList>
    </citation>
    <scope>NUCLEOTIDE SEQUENCE [LARGE SCALE GENOMIC DNA]</scope>
    <source>
        <strain evidence="1 4">DSM 23020</strain>
    </source>
</reference>
<dbReference type="Proteomes" id="UP000198809">
    <property type="component" value="Unassembled WGS sequence"/>
</dbReference>
<dbReference type="STRING" id="1333845.SAMN04487895_101638"/>
<protein>
    <submittedName>
        <fullName evidence="2">Uncharacterized protein</fullName>
    </submittedName>
</protein>
<dbReference type="AlphaFoldDB" id="A0A1H8GU41"/>
<evidence type="ECO:0000313" key="3">
    <source>
        <dbReference type="Proteomes" id="UP000198809"/>
    </source>
</evidence>
<proteinExistence type="predicted"/>
<dbReference type="RefSeq" id="WP_036588279.1">
    <property type="nucleotide sequence ID" value="NZ_CP076607.1"/>
</dbReference>
<sequence>MKGLFYEVGDRVELFSHSYDSEGEIEYGDCGVVIDEKSDLFNGCYEQDLRVEFDNGYEAWVPAEDFR</sequence>
<dbReference type="EMBL" id="CP076607">
    <property type="protein sequence ID" value="QWU14336.1"/>
    <property type="molecule type" value="Genomic_DNA"/>
</dbReference>
<evidence type="ECO:0000313" key="2">
    <source>
        <dbReference type="EMBL" id="SEN47244.1"/>
    </source>
</evidence>
<organism evidence="2 3">
    <name type="scientific">Paenibacillus sophorae</name>
    <dbReference type="NCBI Taxonomy" id="1333845"/>
    <lineage>
        <taxon>Bacteria</taxon>
        <taxon>Bacillati</taxon>
        <taxon>Bacillota</taxon>
        <taxon>Bacilli</taxon>
        <taxon>Bacillales</taxon>
        <taxon>Paenibacillaceae</taxon>
        <taxon>Paenibacillus</taxon>
    </lineage>
</organism>
<reference evidence="2 3" key="1">
    <citation type="submission" date="2016-10" db="EMBL/GenBank/DDBJ databases">
        <authorList>
            <person name="de Groot N.N."/>
        </authorList>
    </citation>
    <scope>NUCLEOTIDE SEQUENCE [LARGE SCALE GENOMIC DNA]</scope>
    <source>
        <strain evidence="2 3">CGMCC 1.10238</strain>
    </source>
</reference>
<name>A0A1H8GU41_9BACL</name>
<dbReference type="Proteomes" id="UP000683429">
    <property type="component" value="Chromosome"/>
</dbReference>
<dbReference type="OrthoDB" id="2680563at2"/>